<dbReference type="EMBL" id="JQ866041">
    <property type="protein sequence ID" value="AFM85369.1"/>
    <property type="molecule type" value="Genomic_RNA"/>
</dbReference>
<evidence type="ECO:0000256" key="7">
    <source>
        <dbReference type="ARBA" id="ARBA00023136"/>
    </source>
</evidence>
<evidence type="ECO:0000256" key="2">
    <source>
        <dbReference type="ARBA" id="ARBA00022506"/>
    </source>
</evidence>
<dbReference type="Pfam" id="PF00516">
    <property type="entry name" value="GP120"/>
    <property type="match status" value="1"/>
</dbReference>
<evidence type="ECO:0000256" key="3">
    <source>
        <dbReference type="ARBA" id="ARBA00022581"/>
    </source>
</evidence>
<dbReference type="GO" id="GO:0019031">
    <property type="term" value="C:viral envelope"/>
    <property type="evidence" value="ECO:0007669"/>
    <property type="project" value="UniProtKB-KW"/>
</dbReference>
<sequence length="107" mass="12092">MKNMKYILMSGLGFICLINSLVALYVTVFYGAPIYKDATPRLFCASDADVASQHPHNIWATHNCVPLDPQPYKVPLNITANFSMQKNYMVEQMTEDLKALFAQSFQP</sequence>
<evidence type="ECO:0000256" key="5">
    <source>
        <dbReference type="ARBA" id="ARBA00022804"/>
    </source>
</evidence>
<keyword evidence="7 11" id="KW-0472">Membrane</keyword>
<dbReference type="GO" id="GO:0039663">
    <property type="term" value="P:membrane fusion involved in viral entry into host cell"/>
    <property type="evidence" value="ECO:0007669"/>
    <property type="project" value="UniProtKB-KW"/>
</dbReference>
<evidence type="ECO:0000256" key="1">
    <source>
        <dbReference type="ARBA" id="ARBA00004182"/>
    </source>
</evidence>
<dbReference type="GO" id="GO:0046718">
    <property type="term" value="P:symbiont entry into host cell"/>
    <property type="evidence" value="ECO:0007669"/>
    <property type="project" value="UniProtKB-KW"/>
</dbReference>
<keyword evidence="8" id="KW-1015">Disulfide bond</keyword>
<evidence type="ECO:0000256" key="11">
    <source>
        <dbReference type="SAM" id="Phobius"/>
    </source>
</evidence>
<accession>J7FE36</accession>
<dbReference type="InterPro" id="IPR000777">
    <property type="entry name" value="HIV1_Gp120"/>
</dbReference>
<evidence type="ECO:0000256" key="8">
    <source>
        <dbReference type="ARBA" id="ARBA00023157"/>
    </source>
</evidence>
<evidence type="ECO:0000313" key="13">
    <source>
        <dbReference type="EMBL" id="AFM85369.1"/>
    </source>
</evidence>
<evidence type="ECO:0000256" key="10">
    <source>
        <dbReference type="ARBA" id="ARBA00023296"/>
    </source>
</evidence>
<protein>
    <submittedName>
        <fullName evidence="13">Envelope glycoprotein</fullName>
    </submittedName>
</protein>
<evidence type="ECO:0000256" key="9">
    <source>
        <dbReference type="ARBA" id="ARBA00023180"/>
    </source>
</evidence>
<organism evidence="13">
    <name type="scientific">Simian immunodeficiency virus</name>
    <name type="common">SIV</name>
    <dbReference type="NCBI Taxonomy" id="11723"/>
    <lineage>
        <taxon>Viruses</taxon>
        <taxon>Riboviria</taxon>
        <taxon>Pararnavirae</taxon>
        <taxon>Artverviricota</taxon>
        <taxon>Revtraviricetes</taxon>
        <taxon>Ortervirales</taxon>
        <taxon>Retroviridae</taxon>
        <taxon>Orthoretrovirinae</taxon>
        <taxon>Lentivirus</taxon>
        <taxon>Lentivirus simimdef</taxon>
    </lineage>
</organism>
<dbReference type="GO" id="GO:0055036">
    <property type="term" value="C:virion membrane"/>
    <property type="evidence" value="ECO:0007669"/>
    <property type="project" value="UniProtKB-SubCell"/>
</dbReference>
<name>J7FE36_SIV</name>
<keyword evidence="5" id="KW-1161">Viral attachment to host cell</keyword>
<reference evidence="13" key="1">
    <citation type="journal article" date="2012" name="J. Virol.">
        <title>Eastern chimpanzees, but not bonobos, represent a simian immunodeficiency virus reservoir.</title>
        <authorList>
            <person name="Li Y."/>
            <person name="Ndjango J.B."/>
            <person name="Learn G.H."/>
            <person name="Ramirez M.A."/>
            <person name="Keele B.F."/>
            <person name="Bibollet-Ruche F."/>
            <person name="Liu W."/>
            <person name="Easlick J.L."/>
            <person name="Decker J.M."/>
            <person name="Rudicell R.S."/>
            <person name="Inogwabini B.I."/>
            <person name="Ahuka-Mundeke S."/>
            <person name="Leendertz F.H."/>
            <person name="Reynolds V."/>
            <person name="Muller M.N."/>
            <person name="Chancellor R.L."/>
            <person name="Rundus A.S."/>
            <person name="Simmons N."/>
            <person name="Worobey M."/>
            <person name="Shaw G.M."/>
            <person name="Peeters M."/>
            <person name="Sharp P.M."/>
            <person name="Hahn B.H."/>
        </authorList>
    </citation>
    <scope>NUCLEOTIDE SEQUENCE</scope>
    <source>
        <strain evidence="13">KA2222</strain>
    </source>
</reference>
<gene>
    <name evidence="13" type="primary">env</name>
</gene>
<keyword evidence="6" id="KW-0946">Virion</keyword>
<evidence type="ECO:0000256" key="4">
    <source>
        <dbReference type="ARBA" id="ARBA00022595"/>
    </source>
</evidence>
<dbReference type="InterPro" id="IPR036377">
    <property type="entry name" value="Gp120_core_sf"/>
</dbReference>
<feature type="non-terminal residue" evidence="13">
    <location>
        <position position="107"/>
    </location>
</feature>
<keyword evidence="11" id="KW-0812">Transmembrane</keyword>
<feature type="transmembrane region" description="Helical" evidence="11">
    <location>
        <begin position="6"/>
        <end position="32"/>
    </location>
</feature>
<keyword evidence="10" id="KW-1160">Virus entry into host cell</keyword>
<keyword evidence="3" id="KW-0945">Host-virus interaction</keyword>
<keyword evidence="2" id="KW-1168">Fusion of virus membrane with host membrane</keyword>
<comment type="subcellular location">
    <subcellularLocation>
        <location evidence="1">Virion membrane</location>
    </subcellularLocation>
</comment>
<dbReference type="GO" id="GO:0019062">
    <property type="term" value="P:virion attachment to host cell"/>
    <property type="evidence" value="ECO:0007669"/>
    <property type="project" value="UniProtKB-KW"/>
</dbReference>
<proteinExistence type="predicted"/>
<feature type="domain" description="Human immunodeficiency virus 1 envelope glycoprotein Gp120" evidence="12">
    <location>
        <begin position="24"/>
        <end position="107"/>
    </location>
</feature>
<evidence type="ECO:0000256" key="6">
    <source>
        <dbReference type="ARBA" id="ARBA00022844"/>
    </source>
</evidence>
<dbReference type="Gene3D" id="2.170.40.20">
    <property type="entry name" value="Human immunodeficiency virus 1, Gp160, envelope glycoprotein"/>
    <property type="match status" value="1"/>
</dbReference>
<keyword evidence="13" id="KW-0261">Viral envelope protein</keyword>
<keyword evidence="9" id="KW-0325">Glycoprotein</keyword>
<organismHost>
    <name type="scientific">Pan troglodytes</name>
    <name type="common">Chimpanzee</name>
    <dbReference type="NCBI Taxonomy" id="9598"/>
</organismHost>
<keyword evidence="11" id="KW-1133">Transmembrane helix</keyword>
<evidence type="ECO:0000259" key="12">
    <source>
        <dbReference type="Pfam" id="PF00516"/>
    </source>
</evidence>
<organismHost>
    <name type="scientific">Cercopithecidae</name>
    <name type="common">Old World monkeys</name>
    <dbReference type="NCBI Taxonomy" id="9527"/>
</organismHost>
<keyword evidence="4" id="KW-1162">Viral penetration into host cytoplasm</keyword>